<dbReference type="PANTHER" id="PTHR22916:SF3">
    <property type="entry name" value="UDP-GLCNAC:BETAGAL BETA-1,3-N-ACETYLGLUCOSAMINYLTRANSFERASE-LIKE PROTEIN 1"/>
    <property type="match status" value="1"/>
</dbReference>
<evidence type="ECO:0000259" key="2">
    <source>
        <dbReference type="Pfam" id="PF22181"/>
    </source>
</evidence>
<evidence type="ECO:0000259" key="1">
    <source>
        <dbReference type="Pfam" id="PF00535"/>
    </source>
</evidence>
<name>A0ABV9MMJ4_9MICC</name>
<dbReference type="SUPFAM" id="SSF53448">
    <property type="entry name" value="Nucleotide-diphospho-sugar transferases"/>
    <property type="match status" value="1"/>
</dbReference>
<comment type="caution">
    <text evidence="3">The sequence shown here is derived from an EMBL/GenBank/DDBJ whole genome shotgun (WGS) entry which is preliminary data.</text>
</comment>
<sequence>MTIFTMIGNKLKSTKLAIKTEPPVVPVLDTIQTQNVGASGNDVFISVVIPVYNAMPYLTELLNSLEAQDLERKFYEVIAVDDGSSDFGGEILDVYAKRNSNFRVVHQENSGWAGKPRNVGLDLARGEYVFFVDSDDTLGSEALRRMRDFALEHVSDVLAPKLVPTGGRAIYSALFAQTLVDTPLDVILTTLMPQKMIRKSLLTDHQIRFREDKVRLEDGMAMVEAYCVAKRISVLADYDYYFLRTREDGQNISSRAIDPRGYVESLSHIASTVRNRTDDNEYQQKLLAGLFKRKALRFYLGKRFLNYKPAKQQGWIKAHQVFINEFLPKNRDALFSRTDLAKTEAIVVGNVEELKRLAKLDLTSGEKPKLKEVTVTEHGFSLKVDTPVDGPKPTGILVKERAGIREIRFDVSAASAPGQYVAMISVEFLLAGLADFGDVFLEYQGEVPRRIRFPEDTVEGYLRGTRIYRTIKGSLSVDVRNAQR</sequence>
<evidence type="ECO:0000313" key="4">
    <source>
        <dbReference type="Proteomes" id="UP001595884"/>
    </source>
</evidence>
<feature type="domain" description="Glycosyltransferase 2-like" evidence="1">
    <location>
        <begin position="46"/>
        <end position="161"/>
    </location>
</feature>
<dbReference type="PANTHER" id="PTHR22916">
    <property type="entry name" value="GLYCOSYLTRANSFERASE"/>
    <property type="match status" value="1"/>
</dbReference>
<dbReference type="RefSeq" id="WP_346060118.1">
    <property type="nucleotide sequence ID" value="NZ_BAAAVQ010000073.1"/>
</dbReference>
<organism evidence="3 4">
    <name type="scientific">Glutamicibacter bergerei</name>
    <dbReference type="NCBI Taxonomy" id="256702"/>
    <lineage>
        <taxon>Bacteria</taxon>
        <taxon>Bacillati</taxon>
        <taxon>Actinomycetota</taxon>
        <taxon>Actinomycetes</taxon>
        <taxon>Micrococcales</taxon>
        <taxon>Micrococcaceae</taxon>
        <taxon>Glutamicibacter</taxon>
    </lineage>
</organism>
<dbReference type="InterPro" id="IPR029044">
    <property type="entry name" value="Nucleotide-diphossugar_trans"/>
</dbReference>
<feature type="domain" description="TarS/TarP linker" evidence="2">
    <location>
        <begin position="259"/>
        <end position="358"/>
    </location>
</feature>
<dbReference type="InterPro" id="IPR054028">
    <property type="entry name" value="TarS/TarP_linker"/>
</dbReference>
<dbReference type="Proteomes" id="UP001595884">
    <property type="component" value="Unassembled WGS sequence"/>
</dbReference>
<dbReference type="Pfam" id="PF00535">
    <property type="entry name" value="Glycos_transf_2"/>
    <property type="match status" value="1"/>
</dbReference>
<dbReference type="CDD" id="cd00761">
    <property type="entry name" value="Glyco_tranf_GTA_type"/>
    <property type="match status" value="1"/>
</dbReference>
<proteinExistence type="predicted"/>
<accession>A0ABV9MMJ4</accession>
<gene>
    <name evidence="3" type="ORF">ACFO7V_08765</name>
</gene>
<keyword evidence="4" id="KW-1185">Reference proteome</keyword>
<evidence type="ECO:0000313" key="3">
    <source>
        <dbReference type="EMBL" id="MFC4716229.1"/>
    </source>
</evidence>
<dbReference type="InterPro" id="IPR001173">
    <property type="entry name" value="Glyco_trans_2-like"/>
</dbReference>
<dbReference type="Gene3D" id="3.90.550.10">
    <property type="entry name" value="Spore Coat Polysaccharide Biosynthesis Protein SpsA, Chain A"/>
    <property type="match status" value="1"/>
</dbReference>
<protein>
    <submittedName>
        <fullName evidence="3">Glycosyltransferase family 2 protein</fullName>
    </submittedName>
</protein>
<dbReference type="Pfam" id="PF22181">
    <property type="entry name" value="TarS_linker"/>
    <property type="match status" value="1"/>
</dbReference>
<dbReference type="EMBL" id="JBHSHE010000037">
    <property type="protein sequence ID" value="MFC4716229.1"/>
    <property type="molecule type" value="Genomic_DNA"/>
</dbReference>
<reference evidence="4" key="1">
    <citation type="journal article" date="2019" name="Int. J. Syst. Evol. Microbiol.">
        <title>The Global Catalogue of Microorganisms (GCM) 10K type strain sequencing project: providing services to taxonomists for standard genome sequencing and annotation.</title>
        <authorList>
            <consortium name="The Broad Institute Genomics Platform"/>
            <consortium name="The Broad Institute Genome Sequencing Center for Infectious Disease"/>
            <person name="Wu L."/>
            <person name="Ma J."/>
        </authorList>
    </citation>
    <scope>NUCLEOTIDE SEQUENCE [LARGE SCALE GENOMIC DNA]</scope>
    <source>
        <strain evidence="4">CGMCC 1.12849</strain>
    </source>
</reference>